<sequence length="55" mass="5777">MLGEAYGQQQQGTARTGISSNTSTDQLVAAAGKTAAALTKEKSRWIHLVTKDNDG</sequence>
<dbReference type="EMBL" id="AP005837">
    <property type="protein sequence ID" value="BAD36447.1"/>
    <property type="molecule type" value="Genomic_DNA"/>
</dbReference>
<dbReference type="Proteomes" id="UP000000763">
    <property type="component" value="Chromosome 9"/>
</dbReference>
<reference evidence="4" key="4">
    <citation type="journal article" date="2008" name="Nucleic Acids Res.">
        <title>The rice annotation project database (RAP-DB): 2008 update.</title>
        <authorList>
            <consortium name="The rice annotation project (RAP)"/>
        </authorList>
    </citation>
    <scope>GENOME REANNOTATION</scope>
    <source>
        <strain evidence="4">cv. Nipponbare</strain>
    </source>
</reference>
<evidence type="ECO:0000256" key="1">
    <source>
        <dbReference type="SAM" id="MobiDB-lite"/>
    </source>
</evidence>
<dbReference type="AlphaFoldDB" id="Q69LI3"/>
<name>Q69LI3_ORYSJ</name>
<protein>
    <submittedName>
        <fullName evidence="3">Uncharacterized protein</fullName>
    </submittedName>
</protein>
<evidence type="ECO:0000313" key="2">
    <source>
        <dbReference type="EMBL" id="BAD33199.1"/>
    </source>
</evidence>
<proteinExistence type="predicted"/>
<evidence type="ECO:0000313" key="3">
    <source>
        <dbReference type="EMBL" id="BAD36447.1"/>
    </source>
</evidence>
<organism evidence="3 4">
    <name type="scientific">Oryza sativa subsp. japonica</name>
    <name type="common">Rice</name>
    <dbReference type="NCBI Taxonomy" id="39947"/>
    <lineage>
        <taxon>Eukaryota</taxon>
        <taxon>Viridiplantae</taxon>
        <taxon>Streptophyta</taxon>
        <taxon>Embryophyta</taxon>
        <taxon>Tracheophyta</taxon>
        <taxon>Spermatophyta</taxon>
        <taxon>Magnoliopsida</taxon>
        <taxon>Liliopsida</taxon>
        <taxon>Poales</taxon>
        <taxon>Poaceae</taxon>
        <taxon>BOP clade</taxon>
        <taxon>Oryzoideae</taxon>
        <taxon>Oryzeae</taxon>
        <taxon>Oryzinae</taxon>
        <taxon>Oryza</taxon>
        <taxon>Oryza sativa</taxon>
    </lineage>
</organism>
<gene>
    <name evidence="3" type="ORF">OSJNBa0024K20.11</name>
    <name evidence="2" type="ORF">OSJNBa0062A09.42</name>
</gene>
<reference evidence="2" key="1">
    <citation type="submission" date="2002-02" db="EMBL/GenBank/DDBJ databases">
        <title>Oryza sativa nipponbare(GA3) genomic DNA, chromosome 9, BAC clone:OSJNBa0062A09.</title>
        <authorList>
            <person name="Sasaki T."/>
            <person name="Matsumoto T."/>
            <person name="Yamamoto K."/>
        </authorList>
    </citation>
    <scope>NUCLEOTIDE SEQUENCE</scope>
</reference>
<feature type="compositionally biased region" description="Polar residues" evidence="1">
    <location>
        <begin position="7"/>
        <end position="22"/>
    </location>
</feature>
<evidence type="ECO:0000313" key="4">
    <source>
        <dbReference type="Proteomes" id="UP000000763"/>
    </source>
</evidence>
<reference evidence="3" key="2">
    <citation type="submission" date="2002-10" db="EMBL/GenBank/DDBJ databases">
        <title>Oryza sativa nipponbare(GA3) genomic DNA, chromosome 9, BAC clone:OSJNBa0024K20.</title>
        <authorList>
            <person name="Sasaki T."/>
            <person name="Matsumoto T."/>
            <person name="Katayose Y."/>
        </authorList>
    </citation>
    <scope>NUCLEOTIDE SEQUENCE</scope>
</reference>
<reference evidence="4" key="3">
    <citation type="journal article" date="2005" name="Nature">
        <title>The map-based sequence of the rice genome.</title>
        <authorList>
            <consortium name="International rice genome sequencing project (IRGSP)"/>
            <person name="Matsumoto T."/>
            <person name="Wu J."/>
            <person name="Kanamori H."/>
            <person name="Katayose Y."/>
            <person name="Fujisawa M."/>
            <person name="Namiki N."/>
            <person name="Mizuno H."/>
            <person name="Yamamoto K."/>
            <person name="Antonio B.A."/>
            <person name="Baba T."/>
            <person name="Sakata K."/>
            <person name="Nagamura Y."/>
            <person name="Aoki H."/>
            <person name="Arikawa K."/>
            <person name="Arita K."/>
            <person name="Bito T."/>
            <person name="Chiden Y."/>
            <person name="Fujitsuka N."/>
            <person name="Fukunaka R."/>
            <person name="Hamada M."/>
            <person name="Harada C."/>
            <person name="Hayashi A."/>
            <person name="Hijishita S."/>
            <person name="Honda M."/>
            <person name="Hosokawa S."/>
            <person name="Ichikawa Y."/>
            <person name="Idonuma A."/>
            <person name="Iijima M."/>
            <person name="Ikeda M."/>
            <person name="Ikeno M."/>
            <person name="Ito K."/>
            <person name="Ito S."/>
            <person name="Ito T."/>
            <person name="Ito Y."/>
            <person name="Ito Y."/>
            <person name="Iwabuchi A."/>
            <person name="Kamiya K."/>
            <person name="Karasawa W."/>
            <person name="Kurita K."/>
            <person name="Katagiri S."/>
            <person name="Kikuta A."/>
            <person name="Kobayashi H."/>
            <person name="Kobayashi N."/>
            <person name="Machita K."/>
            <person name="Maehara T."/>
            <person name="Masukawa M."/>
            <person name="Mizubayashi T."/>
            <person name="Mukai Y."/>
            <person name="Nagasaki H."/>
            <person name="Nagata Y."/>
            <person name="Naito S."/>
            <person name="Nakashima M."/>
            <person name="Nakama Y."/>
            <person name="Nakamichi Y."/>
            <person name="Nakamura M."/>
            <person name="Meguro A."/>
            <person name="Negishi M."/>
            <person name="Ohta I."/>
            <person name="Ohta T."/>
            <person name="Okamoto M."/>
            <person name="Ono N."/>
            <person name="Saji S."/>
            <person name="Sakaguchi M."/>
            <person name="Sakai K."/>
            <person name="Shibata M."/>
            <person name="Shimokawa T."/>
            <person name="Song J."/>
            <person name="Takazaki Y."/>
            <person name="Terasawa K."/>
            <person name="Tsugane M."/>
            <person name="Tsuji K."/>
            <person name="Ueda S."/>
            <person name="Waki K."/>
            <person name="Yamagata H."/>
            <person name="Yamamoto M."/>
            <person name="Yamamoto S."/>
            <person name="Yamane H."/>
            <person name="Yoshiki S."/>
            <person name="Yoshihara R."/>
            <person name="Yukawa K."/>
            <person name="Zhong H."/>
            <person name="Yano M."/>
            <person name="Yuan Q."/>
            <person name="Ouyang S."/>
            <person name="Liu J."/>
            <person name="Jones K.M."/>
            <person name="Gansberger K."/>
            <person name="Moffat K."/>
            <person name="Hill J."/>
            <person name="Bera J."/>
            <person name="Fadrosh D."/>
            <person name="Jin S."/>
            <person name="Johri S."/>
            <person name="Kim M."/>
            <person name="Overton L."/>
            <person name="Reardon M."/>
            <person name="Tsitrin T."/>
            <person name="Vuong H."/>
            <person name="Weaver B."/>
            <person name="Ciecko A."/>
            <person name="Tallon L."/>
            <person name="Jackson J."/>
            <person name="Pai G."/>
            <person name="Aken S.V."/>
            <person name="Utterback T."/>
            <person name="Reidmuller S."/>
            <person name="Feldblyum T."/>
            <person name="Hsiao J."/>
            <person name="Zismann V."/>
            <person name="Iobst S."/>
            <person name="de Vazeille A.R."/>
            <person name="Buell C.R."/>
            <person name="Ying K."/>
            <person name="Li Y."/>
            <person name="Lu T."/>
            <person name="Huang Y."/>
            <person name="Zhao Q."/>
            <person name="Feng Q."/>
            <person name="Zhang L."/>
            <person name="Zhu J."/>
            <person name="Weng Q."/>
            <person name="Mu J."/>
            <person name="Lu Y."/>
            <person name="Fan D."/>
            <person name="Liu Y."/>
            <person name="Guan J."/>
            <person name="Zhang Y."/>
            <person name="Yu S."/>
            <person name="Liu X."/>
            <person name="Zhang Y."/>
            <person name="Hong G."/>
            <person name="Han B."/>
            <person name="Choisne N."/>
            <person name="Demange N."/>
            <person name="Orjeda G."/>
            <person name="Samain S."/>
            <person name="Cattolico L."/>
            <person name="Pelletier E."/>
            <person name="Couloux A."/>
            <person name="Segurens B."/>
            <person name="Wincker P."/>
            <person name="D'Hont A."/>
            <person name="Scarpelli C."/>
            <person name="Weissenbach J."/>
            <person name="Salanoubat M."/>
            <person name="Quetier F."/>
            <person name="Yu Y."/>
            <person name="Kim H.R."/>
            <person name="Rambo T."/>
            <person name="Currie J."/>
            <person name="Collura K."/>
            <person name="Luo M."/>
            <person name="Yang T."/>
            <person name="Ammiraju J.S.S."/>
            <person name="Engler F."/>
            <person name="Soderlund C."/>
            <person name="Wing R.A."/>
            <person name="Palmer L.E."/>
            <person name="de la Bastide M."/>
            <person name="Spiegel L."/>
            <person name="Nascimento L."/>
            <person name="Zutavern T."/>
            <person name="O'Shaughnessy A."/>
            <person name="Dike S."/>
            <person name="Dedhia N."/>
            <person name="Preston R."/>
            <person name="Balija V."/>
            <person name="McCombie W.R."/>
            <person name="Chow T."/>
            <person name="Chen H."/>
            <person name="Chung M."/>
            <person name="Chen C."/>
            <person name="Shaw J."/>
            <person name="Wu H."/>
            <person name="Hsiao K."/>
            <person name="Chao Y."/>
            <person name="Chu M."/>
            <person name="Cheng C."/>
            <person name="Hour A."/>
            <person name="Lee P."/>
            <person name="Lin S."/>
            <person name="Lin Y."/>
            <person name="Liou J."/>
            <person name="Liu S."/>
            <person name="Hsing Y."/>
            <person name="Raghuvanshi S."/>
            <person name="Mohanty A."/>
            <person name="Bharti A.K."/>
            <person name="Gaur A."/>
            <person name="Gupta V."/>
            <person name="Kumar D."/>
            <person name="Ravi V."/>
            <person name="Vij S."/>
            <person name="Kapur A."/>
            <person name="Khurana P."/>
            <person name="Khurana P."/>
            <person name="Khurana J.P."/>
            <person name="Tyagi A.K."/>
            <person name="Gaikwad K."/>
            <person name="Singh A."/>
            <person name="Dalal V."/>
            <person name="Srivastava S."/>
            <person name="Dixit A."/>
            <person name="Pal A.K."/>
            <person name="Ghazi I.A."/>
            <person name="Yadav M."/>
            <person name="Pandit A."/>
            <person name="Bhargava A."/>
            <person name="Sureshbabu K."/>
            <person name="Batra K."/>
            <person name="Sharma T.R."/>
            <person name="Mohapatra T."/>
            <person name="Singh N.K."/>
            <person name="Messing J."/>
            <person name="Nelson A.B."/>
            <person name="Fuks G."/>
            <person name="Kavchok S."/>
            <person name="Keizer G."/>
            <person name="Linton E."/>
            <person name="Llaca V."/>
            <person name="Song R."/>
            <person name="Tanyolac B."/>
            <person name="Young S."/>
            <person name="Ho-Il K."/>
            <person name="Hahn J.H."/>
            <person name="Sangsakoo G."/>
            <person name="Vanavichit A."/>
            <person name="de Mattos Luiz.A.T."/>
            <person name="Zimmer P.D."/>
            <person name="Malone G."/>
            <person name="Dellagostin O."/>
            <person name="de Oliveira A.C."/>
            <person name="Bevan M."/>
            <person name="Bancroft I."/>
            <person name="Minx P."/>
            <person name="Cordum H."/>
            <person name="Wilson R."/>
            <person name="Cheng Z."/>
            <person name="Jin W."/>
            <person name="Jiang J."/>
            <person name="Leong S.A."/>
            <person name="Iwama H."/>
            <person name="Gojobori T."/>
            <person name="Itoh T."/>
            <person name="Niimura Y."/>
            <person name="Fujii Y."/>
            <person name="Habara T."/>
            <person name="Sakai H."/>
            <person name="Sato Y."/>
            <person name="Wilson G."/>
            <person name="Kumar K."/>
            <person name="McCouch S."/>
            <person name="Juretic N."/>
            <person name="Hoen D."/>
            <person name="Wright S."/>
            <person name="Bruskiewich R."/>
            <person name="Bureau T."/>
            <person name="Miyao A."/>
            <person name="Hirochika H."/>
            <person name="Nishikawa T."/>
            <person name="Kadowaki K."/>
            <person name="Sugiura M."/>
            <person name="Burr B."/>
            <person name="Sasaki T."/>
        </authorList>
    </citation>
    <scope>NUCLEOTIDE SEQUENCE [LARGE SCALE GENOMIC DNA]</scope>
    <source>
        <strain evidence="4">cv. Nipponbare</strain>
    </source>
</reference>
<feature type="region of interest" description="Disordered" evidence="1">
    <location>
        <begin position="1"/>
        <end position="22"/>
    </location>
</feature>
<accession>Q69LI3</accession>
<dbReference type="EMBL" id="AP004736">
    <property type="protein sequence ID" value="BAD33199.1"/>
    <property type="molecule type" value="Genomic_DNA"/>
</dbReference>